<dbReference type="Proteomes" id="UP001295444">
    <property type="component" value="Chromosome 01"/>
</dbReference>
<organism evidence="2 3">
    <name type="scientific">Pelobates cultripes</name>
    <name type="common">Western spadefoot toad</name>
    <dbReference type="NCBI Taxonomy" id="61616"/>
    <lineage>
        <taxon>Eukaryota</taxon>
        <taxon>Metazoa</taxon>
        <taxon>Chordata</taxon>
        <taxon>Craniata</taxon>
        <taxon>Vertebrata</taxon>
        <taxon>Euteleostomi</taxon>
        <taxon>Amphibia</taxon>
        <taxon>Batrachia</taxon>
        <taxon>Anura</taxon>
        <taxon>Pelobatoidea</taxon>
        <taxon>Pelobatidae</taxon>
        <taxon>Pelobates</taxon>
    </lineage>
</organism>
<evidence type="ECO:0000313" key="3">
    <source>
        <dbReference type="Proteomes" id="UP001295444"/>
    </source>
</evidence>
<dbReference type="PANTHER" id="PTHR47331:SF5">
    <property type="entry name" value="RIBONUCLEASE H"/>
    <property type="match status" value="1"/>
</dbReference>
<dbReference type="AlphaFoldDB" id="A0AAD1R543"/>
<reference evidence="2" key="1">
    <citation type="submission" date="2022-03" db="EMBL/GenBank/DDBJ databases">
        <authorList>
            <person name="Alioto T."/>
            <person name="Alioto T."/>
            <person name="Gomez Garrido J."/>
        </authorList>
    </citation>
    <scope>NUCLEOTIDE SEQUENCE</scope>
</reference>
<feature type="non-terminal residue" evidence="2">
    <location>
        <position position="1"/>
    </location>
</feature>
<sequence>VSSVLRGVVCQLHCDQGTNVIGAKNELKDVLKQCDTKALDTFLADEQCEFIFNAPSARAHYPVNPVPLSCRWSLGTSIRTILNVLSAAKVQCSSRLDNAFLRTLFYETMAIVNSHPLTVNGINYPKAPEPLTPSHLILMKSKVALPPPGKFVKEDVYAAKRWRRIQNLAEQFCSRWKKKYLMSVSTRQKYHIPQHNLKVNDIVIIKEDMSPRCQWQLGCVIETTIEKDGLVRRVDVLVGDRRLQDKKDYASKPSIIERPIQKLAVIMESK</sequence>
<feature type="domain" description="DUF5641" evidence="1">
    <location>
        <begin position="160"/>
        <end position="264"/>
    </location>
</feature>
<dbReference type="Pfam" id="PF18701">
    <property type="entry name" value="DUF5641"/>
    <property type="match status" value="1"/>
</dbReference>
<keyword evidence="3" id="KW-1185">Reference proteome</keyword>
<evidence type="ECO:0000259" key="1">
    <source>
        <dbReference type="Pfam" id="PF18701"/>
    </source>
</evidence>
<gene>
    <name evidence="2" type="ORF">PECUL_23A054906</name>
</gene>
<protein>
    <recommendedName>
        <fullName evidence="1">DUF5641 domain-containing protein</fullName>
    </recommendedName>
</protein>
<proteinExistence type="predicted"/>
<dbReference type="EMBL" id="OW240912">
    <property type="protein sequence ID" value="CAH2223435.1"/>
    <property type="molecule type" value="Genomic_DNA"/>
</dbReference>
<evidence type="ECO:0000313" key="2">
    <source>
        <dbReference type="EMBL" id="CAH2223435.1"/>
    </source>
</evidence>
<dbReference type="PANTHER" id="PTHR47331">
    <property type="entry name" value="PHD-TYPE DOMAIN-CONTAINING PROTEIN"/>
    <property type="match status" value="1"/>
</dbReference>
<name>A0AAD1R543_PELCU</name>
<dbReference type="InterPro" id="IPR040676">
    <property type="entry name" value="DUF5641"/>
</dbReference>
<accession>A0AAD1R543</accession>